<dbReference type="AlphaFoldDB" id="A0A0L9VU69"/>
<name>A0A0L9VU69_PHAAN</name>
<dbReference type="Gramene" id="KOM58319">
    <property type="protein sequence ID" value="KOM58319"/>
    <property type="gene ID" value="LR48_Vigan11g135300"/>
</dbReference>
<proteinExistence type="predicted"/>
<accession>A0A0L9VU69</accession>
<protein>
    <submittedName>
        <fullName evidence="1">Uncharacterized protein</fullName>
    </submittedName>
</protein>
<dbReference type="Proteomes" id="UP000053144">
    <property type="component" value="Chromosome 11"/>
</dbReference>
<evidence type="ECO:0000313" key="1">
    <source>
        <dbReference type="EMBL" id="KOM58319.1"/>
    </source>
</evidence>
<organism evidence="1 2">
    <name type="scientific">Phaseolus angularis</name>
    <name type="common">Azuki bean</name>
    <name type="synonym">Vigna angularis</name>
    <dbReference type="NCBI Taxonomy" id="3914"/>
    <lineage>
        <taxon>Eukaryota</taxon>
        <taxon>Viridiplantae</taxon>
        <taxon>Streptophyta</taxon>
        <taxon>Embryophyta</taxon>
        <taxon>Tracheophyta</taxon>
        <taxon>Spermatophyta</taxon>
        <taxon>Magnoliopsida</taxon>
        <taxon>eudicotyledons</taxon>
        <taxon>Gunneridae</taxon>
        <taxon>Pentapetalae</taxon>
        <taxon>rosids</taxon>
        <taxon>fabids</taxon>
        <taxon>Fabales</taxon>
        <taxon>Fabaceae</taxon>
        <taxon>Papilionoideae</taxon>
        <taxon>50 kb inversion clade</taxon>
        <taxon>NPAAA clade</taxon>
        <taxon>indigoferoid/millettioid clade</taxon>
        <taxon>Phaseoleae</taxon>
        <taxon>Vigna</taxon>
    </lineage>
</organism>
<sequence length="135" mass="14766">MARQVAFVVAHGGAIDRSLLLSSLSGSILVAGRRMRNRRLRCNVHYSQPVGVAEATRARRKYGGGAAGHDDDTRIGTRFGVLLRYWGCVSWIGRGEKNLGGGCDALEKKTSRGGLWWSGKGGTIVGWWSDVRMKY</sequence>
<gene>
    <name evidence="1" type="ORF">LR48_Vigan11g135300</name>
</gene>
<dbReference type="EMBL" id="CM003381">
    <property type="protein sequence ID" value="KOM58319.1"/>
    <property type="molecule type" value="Genomic_DNA"/>
</dbReference>
<reference evidence="2" key="1">
    <citation type="journal article" date="2015" name="Proc. Natl. Acad. Sci. U.S.A.">
        <title>Genome sequencing of adzuki bean (Vigna angularis) provides insight into high starch and low fat accumulation and domestication.</title>
        <authorList>
            <person name="Yang K."/>
            <person name="Tian Z."/>
            <person name="Chen C."/>
            <person name="Luo L."/>
            <person name="Zhao B."/>
            <person name="Wang Z."/>
            <person name="Yu L."/>
            <person name="Li Y."/>
            <person name="Sun Y."/>
            <person name="Li W."/>
            <person name="Chen Y."/>
            <person name="Li Y."/>
            <person name="Zhang Y."/>
            <person name="Ai D."/>
            <person name="Zhao J."/>
            <person name="Shang C."/>
            <person name="Ma Y."/>
            <person name="Wu B."/>
            <person name="Wang M."/>
            <person name="Gao L."/>
            <person name="Sun D."/>
            <person name="Zhang P."/>
            <person name="Guo F."/>
            <person name="Wang W."/>
            <person name="Li Y."/>
            <person name="Wang J."/>
            <person name="Varshney R.K."/>
            <person name="Wang J."/>
            <person name="Ling H.Q."/>
            <person name="Wan P."/>
        </authorList>
    </citation>
    <scope>NUCLEOTIDE SEQUENCE</scope>
    <source>
        <strain evidence="2">cv. Jingnong 6</strain>
    </source>
</reference>
<evidence type="ECO:0000313" key="2">
    <source>
        <dbReference type="Proteomes" id="UP000053144"/>
    </source>
</evidence>